<reference evidence="1 2" key="1">
    <citation type="submission" date="2018-06" db="EMBL/GenBank/DDBJ databases">
        <authorList>
            <consortium name="Pathogen Informatics"/>
            <person name="Doyle S."/>
        </authorList>
    </citation>
    <scope>NUCLEOTIDE SEQUENCE [LARGE SCALE GENOMIC DNA]</scope>
    <source>
        <strain evidence="1 2">NCTC9836</strain>
    </source>
</reference>
<dbReference type="AlphaFoldDB" id="A0A381JAX2"/>
<dbReference type="EMBL" id="UFWZ01000001">
    <property type="protein sequence ID" value="SUY48149.1"/>
    <property type="molecule type" value="Genomic_DNA"/>
</dbReference>
<gene>
    <name evidence="1" type="ORF">NCTC9836_02524</name>
</gene>
<dbReference type="Proteomes" id="UP000254664">
    <property type="component" value="Unassembled WGS sequence"/>
</dbReference>
<name>A0A381JAX2_9CLOT</name>
<accession>A0A381JAX2</accession>
<evidence type="ECO:0000313" key="2">
    <source>
        <dbReference type="Proteomes" id="UP000254664"/>
    </source>
</evidence>
<keyword evidence="2" id="KW-1185">Reference proteome</keyword>
<dbReference type="RefSeq" id="WP_172556354.1">
    <property type="nucleotide sequence ID" value="NZ_UFWZ01000001.1"/>
</dbReference>
<sequence>MEWVNNPQKITGGSTIESSCWIDICTLCFMHGCKDHFGCKSHGMNM</sequence>
<proteinExistence type="predicted"/>
<protein>
    <submittedName>
        <fullName evidence="1">Uncharacterized protein</fullName>
    </submittedName>
</protein>
<organism evidence="1 2">
    <name type="scientific">Clostridium putrefaciens</name>
    <dbReference type="NCBI Taxonomy" id="99675"/>
    <lineage>
        <taxon>Bacteria</taxon>
        <taxon>Bacillati</taxon>
        <taxon>Bacillota</taxon>
        <taxon>Clostridia</taxon>
        <taxon>Eubacteriales</taxon>
        <taxon>Clostridiaceae</taxon>
        <taxon>Clostridium</taxon>
    </lineage>
</organism>
<evidence type="ECO:0000313" key="1">
    <source>
        <dbReference type="EMBL" id="SUY48149.1"/>
    </source>
</evidence>